<dbReference type="InterPro" id="IPR024311">
    <property type="entry name" value="Lipocalin-like"/>
</dbReference>
<dbReference type="AlphaFoldDB" id="A0A158KPM5"/>
<dbReference type="RefSeq" id="WP_160110338.1">
    <property type="nucleotide sequence ID" value="NZ_FCOM02000045.1"/>
</dbReference>
<proteinExistence type="predicted"/>
<comment type="caution">
    <text evidence="3">The sequence shown here is derived from an EMBL/GenBank/DDBJ whole genome shotgun (WGS) entry which is preliminary data.</text>
</comment>
<reference evidence="3" key="1">
    <citation type="submission" date="2016-01" db="EMBL/GenBank/DDBJ databases">
        <authorList>
            <person name="Peeters C."/>
        </authorList>
    </citation>
    <scope>NUCLEOTIDE SEQUENCE [LARGE SCALE GENOMIC DNA]</scope>
    <source>
        <strain evidence="3">LMG 29317</strain>
    </source>
</reference>
<feature type="signal peptide" evidence="1">
    <location>
        <begin position="1"/>
        <end position="23"/>
    </location>
</feature>
<organism evidence="3 4">
    <name type="scientific">Caballeronia arvi</name>
    <dbReference type="NCBI Taxonomy" id="1777135"/>
    <lineage>
        <taxon>Bacteria</taxon>
        <taxon>Pseudomonadati</taxon>
        <taxon>Pseudomonadota</taxon>
        <taxon>Betaproteobacteria</taxon>
        <taxon>Burkholderiales</taxon>
        <taxon>Burkholderiaceae</taxon>
        <taxon>Caballeronia</taxon>
    </lineage>
</organism>
<evidence type="ECO:0000256" key="1">
    <source>
        <dbReference type="SAM" id="SignalP"/>
    </source>
</evidence>
<evidence type="ECO:0000259" key="2">
    <source>
        <dbReference type="Pfam" id="PF13924"/>
    </source>
</evidence>
<name>A0A158KPM5_9BURK</name>
<accession>A0A158KPM5</accession>
<feature type="chain" id="PRO_5007627779" description="Lipocalin-like domain-containing protein" evidence="1">
    <location>
        <begin position="24"/>
        <end position="168"/>
    </location>
</feature>
<dbReference type="OrthoDB" id="118834at2"/>
<dbReference type="Pfam" id="PF13924">
    <property type="entry name" value="Lipocalin_5"/>
    <property type="match status" value="1"/>
</dbReference>
<evidence type="ECO:0000313" key="4">
    <source>
        <dbReference type="Proteomes" id="UP000055019"/>
    </source>
</evidence>
<evidence type="ECO:0000313" key="3">
    <source>
        <dbReference type="EMBL" id="SAL83082.1"/>
    </source>
</evidence>
<sequence length="168" mass="18869">MHKRMVASAFMLIMLCLSTLARADANPLLGTWRLKSFVREVSGTGERYNQLGDHPDGYLTYSPDGRMLAFFVSGDQPRPRSEPSDEERIRLHKSMLAYGGTYSVSPGKVVHHIDIEWDGRRIGSDQVRFYAIDGDTLTIKTEPNKSPVDGREGVGILTFERVKSLQPQ</sequence>
<keyword evidence="1" id="KW-0732">Signal</keyword>
<keyword evidence="4" id="KW-1185">Reference proteome</keyword>
<feature type="domain" description="Lipocalin-like" evidence="2">
    <location>
        <begin position="30"/>
        <end position="162"/>
    </location>
</feature>
<gene>
    <name evidence="3" type="ORF">AWB74_06480</name>
</gene>
<protein>
    <recommendedName>
        <fullName evidence="2">Lipocalin-like domain-containing protein</fullName>
    </recommendedName>
</protein>
<dbReference type="EMBL" id="FCOM02000045">
    <property type="protein sequence ID" value="SAL83082.1"/>
    <property type="molecule type" value="Genomic_DNA"/>
</dbReference>
<dbReference type="Proteomes" id="UP000055019">
    <property type="component" value="Unassembled WGS sequence"/>
</dbReference>